<gene>
    <name evidence="1" type="ORF">LEA_11833</name>
</gene>
<organism evidence="1">
    <name type="scientific">human gut metagenome</name>
    <dbReference type="NCBI Taxonomy" id="408170"/>
    <lineage>
        <taxon>unclassified sequences</taxon>
        <taxon>metagenomes</taxon>
        <taxon>organismal metagenomes</taxon>
    </lineage>
</organism>
<dbReference type="AlphaFoldDB" id="K1SXL4"/>
<dbReference type="EMBL" id="AJWY01007990">
    <property type="protein sequence ID" value="EKC62448.1"/>
    <property type="molecule type" value="Genomic_DNA"/>
</dbReference>
<accession>K1SXL4</accession>
<comment type="caution">
    <text evidence="1">The sequence shown here is derived from an EMBL/GenBank/DDBJ whole genome shotgun (WGS) entry which is preliminary data.</text>
</comment>
<feature type="non-terminal residue" evidence="1">
    <location>
        <position position="191"/>
    </location>
</feature>
<dbReference type="PANTHER" id="PTHR43784:SF2">
    <property type="entry name" value="GDSL-LIKE LIPASE_ACYLHYDROLASE, PUTATIVE (AFU_ORTHOLOGUE AFUA_2G00820)-RELATED"/>
    <property type="match status" value="1"/>
</dbReference>
<dbReference type="PANTHER" id="PTHR43784">
    <property type="entry name" value="GDSL-LIKE LIPASE/ACYLHYDROLASE, PUTATIVE (AFU_ORTHOLOGUE AFUA_2G00820)-RELATED"/>
    <property type="match status" value="1"/>
</dbReference>
<protein>
    <submittedName>
        <fullName evidence="1">Uncharacterized protein</fullName>
    </submittedName>
</protein>
<evidence type="ECO:0000313" key="1">
    <source>
        <dbReference type="EMBL" id="EKC62448.1"/>
    </source>
</evidence>
<name>K1SXL4_9ZZZZ</name>
<dbReference type="InterPro" id="IPR053140">
    <property type="entry name" value="GDSL_Rv0518-like"/>
</dbReference>
<proteinExistence type="predicted"/>
<sequence>MDDPKTAGRWVSAWSTSPIDASLSESGVLDRLGVAVTDVSARTAVQLTAGGTHIRLTLSNIFGVLPLHVAACTIAIGADDARGIDPATLRTVTFGGQTHVRIGAGESCTSDAAALPVAAGQTLAVTVFYRGINAMRTIGLIGGCSHAELGNCTRRTLLHMAVPMQHTADSGAYEVIPALTEIDVLAAAGTH</sequence>
<reference evidence="1" key="1">
    <citation type="journal article" date="2013" name="Environ. Microbiol.">
        <title>Microbiota from the distal guts of lean and obese adolescents exhibit partial functional redundancy besides clear differences in community structure.</title>
        <authorList>
            <person name="Ferrer M."/>
            <person name="Ruiz A."/>
            <person name="Lanza F."/>
            <person name="Haange S.B."/>
            <person name="Oberbach A."/>
            <person name="Till H."/>
            <person name="Bargiela R."/>
            <person name="Campoy C."/>
            <person name="Segura M.T."/>
            <person name="Richter M."/>
            <person name="von Bergen M."/>
            <person name="Seifert J."/>
            <person name="Suarez A."/>
        </authorList>
    </citation>
    <scope>NUCLEOTIDE SEQUENCE</scope>
</reference>